<dbReference type="Proteomes" id="UP000294752">
    <property type="component" value="Unassembled WGS sequence"/>
</dbReference>
<comment type="subcellular location">
    <subcellularLocation>
        <location evidence="1">Membrane</location>
        <topology evidence="1">Multi-pass membrane protein</topology>
    </subcellularLocation>
</comment>
<dbReference type="PANTHER" id="PTHR23514:SF13">
    <property type="entry name" value="INNER MEMBRANE PROTEIN YBJJ"/>
    <property type="match status" value="1"/>
</dbReference>
<evidence type="ECO:0000313" key="7">
    <source>
        <dbReference type="EMBL" id="TDS14867.1"/>
    </source>
</evidence>
<evidence type="ECO:0000256" key="2">
    <source>
        <dbReference type="ARBA" id="ARBA00022692"/>
    </source>
</evidence>
<gene>
    <name evidence="7" type="ORF">B0I21_103368</name>
</gene>
<protein>
    <submittedName>
        <fullName evidence="7">Putative MFS family arabinose efflux permease</fullName>
    </submittedName>
</protein>
<reference evidence="7 8" key="1">
    <citation type="submission" date="2019-03" db="EMBL/GenBank/DDBJ databases">
        <title>Genomic Encyclopedia of Type Strains, Phase III (KMG-III): the genomes of soil and plant-associated and newly described type strains.</title>
        <authorList>
            <person name="Whitman W."/>
        </authorList>
    </citation>
    <scope>NUCLEOTIDE SEQUENCE [LARGE SCALE GENOMIC DNA]</scope>
    <source>
        <strain evidence="7 8">CGMCC 1.12801</strain>
    </source>
</reference>
<evidence type="ECO:0000256" key="5">
    <source>
        <dbReference type="SAM" id="Phobius"/>
    </source>
</evidence>
<evidence type="ECO:0000256" key="4">
    <source>
        <dbReference type="ARBA" id="ARBA00023136"/>
    </source>
</evidence>
<dbReference type="OrthoDB" id="9809599at2"/>
<dbReference type="InterPro" id="IPR011701">
    <property type="entry name" value="MFS"/>
</dbReference>
<dbReference type="RefSeq" id="WP_133639888.1">
    <property type="nucleotide sequence ID" value="NZ_SNZV01000003.1"/>
</dbReference>
<feature type="transmembrane region" description="Helical" evidence="5">
    <location>
        <begin position="54"/>
        <end position="74"/>
    </location>
</feature>
<sequence length="397" mass="42709">MDSPSSTPPLPHFKASKQRIRLAVSLFYFGQGIAFASWASRIPIIKEHLHLTEAQLGTILLMLPVGQLMTMPLSGKLVGKYGSHRLLPIGALCYLLVLCSISFAGNAWQLGGALLLFGVFGNICNIAVNTQGVLAERMYAKSIMSSFHGAWSIAGFTGALIGLATLNLRIDTSTHFYIVIGLMLINILVNRAFLIQDLSGSTEKKSFSFKPDKLLISLGVIGFCSMATEGAMFDWSGVYFHDIVKAPDSLTTLGYAAFMVMMAVGRFIGDAVISRIGRQRTLQISGVLMFVGMMSAVVFPELLFCTLAFMLVGLGVACNVPSVYSVAGTHKTISSGVALAMVSSVSYLGFLMGPPLIGYIAEILNLRYSFGVFACFGLLLFVLTSRLAVFKPTKGSE</sequence>
<feature type="transmembrane region" description="Helical" evidence="5">
    <location>
        <begin position="149"/>
        <end position="170"/>
    </location>
</feature>
<dbReference type="PANTHER" id="PTHR23514">
    <property type="entry name" value="BYPASS OF STOP CODON PROTEIN 6"/>
    <property type="match status" value="1"/>
</dbReference>
<dbReference type="SUPFAM" id="SSF103473">
    <property type="entry name" value="MFS general substrate transporter"/>
    <property type="match status" value="1"/>
</dbReference>
<evidence type="ECO:0000256" key="3">
    <source>
        <dbReference type="ARBA" id="ARBA00022989"/>
    </source>
</evidence>
<dbReference type="GO" id="GO:0022857">
    <property type="term" value="F:transmembrane transporter activity"/>
    <property type="evidence" value="ECO:0007669"/>
    <property type="project" value="InterPro"/>
</dbReference>
<dbReference type="Gene3D" id="1.20.1250.20">
    <property type="entry name" value="MFS general substrate transporter like domains"/>
    <property type="match status" value="2"/>
</dbReference>
<evidence type="ECO:0000259" key="6">
    <source>
        <dbReference type="PROSITE" id="PS50850"/>
    </source>
</evidence>
<dbReference type="CDD" id="cd17393">
    <property type="entry name" value="MFS_MosC_like"/>
    <property type="match status" value="1"/>
</dbReference>
<feature type="transmembrane region" description="Helical" evidence="5">
    <location>
        <begin position="306"/>
        <end position="327"/>
    </location>
</feature>
<feature type="transmembrane region" description="Helical" evidence="5">
    <location>
        <begin position="176"/>
        <end position="194"/>
    </location>
</feature>
<keyword evidence="4 5" id="KW-0472">Membrane</keyword>
<keyword evidence="2 5" id="KW-0812">Transmembrane</keyword>
<comment type="caution">
    <text evidence="7">The sequence shown here is derived from an EMBL/GenBank/DDBJ whole genome shotgun (WGS) entry which is preliminary data.</text>
</comment>
<feature type="transmembrane region" description="Helical" evidence="5">
    <location>
        <begin position="281"/>
        <end position="300"/>
    </location>
</feature>
<evidence type="ECO:0000256" key="1">
    <source>
        <dbReference type="ARBA" id="ARBA00004141"/>
    </source>
</evidence>
<dbReference type="InterPro" id="IPR051788">
    <property type="entry name" value="MFS_Transporter"/>
</dbReference>
<feature type="transmembrane region" description="Helical" evidence="5">
    <location>
        <begin position="339"/>
        <end position="361"/>
    </location>
</feature>
<keyword evidence="8" id="KW-1185">Reference proteome</keyword>
<accession>A0A4R7D361</accession>
<feature type="transmembrane region" description="Helical" evidence="5">
    <location>
        <begin position="110"/>
        <end position="128"/>
    </location>
</feature>
<dbReference type="InterPro" id="IPR020846">
    <property type="entry name" value="MFS_dom"/>
</dbReference>
<feature type="domain" description="Major facilitator superfamily (MFS) profile" evidence="6">
    <location>
        <begin position="214"/>
        <end position="397"/>
    </location>
</feature>
<feature type="transmembrane region" description="Helical" evidence="5">
    <location>
        <begin position="367"/>
        <end position="389"/>
    </location>
</feature>
<dbReference type="InterPro" id="IPR036259">
    <property type="entry name" value="MFS_trans_sf"/>
</dbReference>
<name>A0A4R7D361_9SPHI</name>
<feature type="transmembrane region" description="Helical" evidence="5">
    <location>
        <begin position="86"/>
        <end position="104"/>
    </location>
</feature>
<dbReference type="PROSITE" id="PS50850">
    <property type="entry name" value="MFS"/>
    <property type="match status" value="1"/>
</dbReference>
<feature type="transmembrane region" description="Helical" evidence="5">
    <location>
        <begin position="253"/>
        <end position="269"/>
    </location>
</feature>
<organism evidence="7 8">
    <name type="scientific">Sphingobacterium paludis</name>
    <dbReference type="NCBI Taxonomy" id="1476465"/>
    <lineage>
        <taxon>Bacteria</taxon>
        <taxon>Pseudomonadati</taxon>
        <taxon>Bacteroidota</taxon>
        <taxon>Sphingobacteriia</taxon>
        <taxon>Sphingobacteriales</taxon>
        <taxon>Sphingobacteriaceae</taxon>
        <taxon>Sphingobacterium</taxon>
    </lineage>
</organism>
<dbReference type="GO" id="GO:0016020">
    <property type="term" value="C:membrane"/>
    <property type="evidence" value="ECO:0007669"/>
    <property type="project" value="UniProtKB-SubCell"/>
</dbReference>
<dbReference type="Pfam" id="PF07690">
    <property type="entry name" value="MFS_1"/>
    <property type="match status" value="1"/>
</dbReference>
<dbReference type="AlphaFoldDB" id="A0A4R7D361"/>
<keyword evidence="3 5" id="KW-1133">Transmembrane helix</keyword>
<feature type="transmembrane region" description="Helical" evidence="5">
    <location>
        <begin position="214"/>
        <end position="233"/>
    </location>
</feature>
<proteinExistence type="predicted"/>
<evidence type="ECO:0000313" key="8">
    <source>
        <dbReference type="Proteomes" id="UP000294752"/>
    </source>
</evidence>
<feature type="transmembrane region" description="Helical" evidence="5">
    <location>
        <begin position="20"/>
        <end position="39"/>
    </location>
</feature>
<dbReference type="EMBL" id="SNZV01000003">
    <property type="protein sequence ID" value="TDS14867.1"/>
    <property type="molecule type" value="Genomic_DNA"/>
</dbReference>